<dbReference type="InterPro" id="IPR036397">
    <property type="entry name" value="RNaseH_sf"/>
</dbReference>
<accession>A0ABR3IMT2</accession>
<reference evidence="2 3" key="1">
    <citation type="submission" date="2024-06" db="EMBL/GenBank/DDBJ databases">
        <title>A chromosome-level genome assembly of beet webworm, Loxostege sticticalis.</title>
        <authorList>
            <person name="Zhang Y."/>
        </authorList>
    </citation>
    <scope>NUCLEOTIDE SEQUENCE [LARGE SCALE GENOMIC DNA]</scope>
    <source>
        <strain evidence="2">AQ026</strain>
        <tissue evidence="2">Whole body</tissue>
    </source>
</reference>
<dbReference type="PANTHER" id="PTHR47331:SF5">
    <property type="entry name" value="RIBONUCLEASE H"/>
    <property type="match status" value="1"/>
</dbReference>
<evidence type="ECO:0000313" key="2">
    <source>
        <dbReference type="EMBL" id="KAL0902401.1"/>
    </source>
</evidence>
<protein>
    <recommendedName>
        <fullName evidence="1">DUF5641 domain-containing protein</fullName>
    </recommendedName>
</protein>
<feature type="domain" description="DUF5641" evidence="1">
    <location>
        <begin position="82"/>
        <end position="157"/>
    </location>
</feature>
<evidence type="ECO:0000259" key="1">
    <source>
        <dbReference type="Pfam" id="PF18701"/>
    </source>
</evidence>
<organism evidence="2 3">
    <name type="scientific">Loxostege sticticalis</name>
    <name type="common">Beet webworm moth</name>
    <dbReference type="NCBI Taxonomy" id="481309"/>
    <lineage>
        <taxon>Eukaryota</taxon>
        <taxon>Metazoa</taxon>
        <taxon>Ecdysozoa</taxon>
        <taxon>Arthropoda</taxon>
        <taxon>Hexapoda</taxon>
        <taxon>Insecta</taxon>
        <taxon>Pterygota</taxon>
        <taxon>Neoptera</taxon>
        <taxon>Endopterygota</taxon>
        <taxon>Lepidoptera</taxon>
        <taxon>Glossata</taxon>
        <taxon>Ditrysia</taxon>
        <taxon>Pyraloidea</taxon>
        <taxon>Crambidae</taxon>
        <taxon>Pyraustinae</taxon>
        <taxon>Loxostege</taxon>
    </lineage>
</organism>
<keyword evidence="3" id="KW-1185">Reference proteome</keyword>
<evidence type="ECO:0000313" key="3">
    <source>
        <dbReference type="Proteomes" id="UP001549920"/>
    </source>
</evidence>
<dbReference type="Proteomes" id="UP001549920">
    <property type="component" value="Unassembled WGS sequence"/>
</dbReference>
<sequence length="174" mass="19643">MRFIPAYSPNFGGLWEAGVKSSKFHLKRIAGNSNLTFEELTTLFVQIEAILNSRPLSPISSDPLDLTPITPGHFLIGRPLMSEYLSELQVRTKWRTMQHKVKEGEMVLLKEDNAPPLKWRLGRIVKLHPGPDNITRVVDVKTAKGIVRRALNKLVALPNKDVEASHQLTKQSRC</sequence>
<dbReference type="InterPro" id="IPR040676">
    <property type="entry name" value="DUF5641"/>
</dbReference>
<dbReference type="PANTHER" id="PTHR47331">
    <property type="entry name" value="PHD-TYPE DOMAIN-CONTAINING PROTEIN"/>
    <property type="match status" value="1"/>
</dbReference>
<dbReference type="Gene3D" id="3.30.420.10">
    <property type="entry name" value="Ribonuclease H-like superfamily/Ribonuclease H"/>
    <property type="match status" value="1"/>
</dbReference>
<name>A0ABR3IMT2_LOXSC</name>
<gene>
    <name evidence="2" type="ORF">ABMA27_000282</name>
</gene>
<comment type="caution">
    <text evidence="2">The sequence shown here is derived from an EMBL/GenBank/DDBJ whole genome shotgun (WGS) entry which is preliminary data.</text>
</comment>
<dbReference type="EMBL" id="JBEUOH010000001">
    <property type="protein sequence ID" value="KAL0902401.1"/>
    <property type="molecule type" value="Genomic_DNA"/>
</dbReference>
<dbReference type="Pfam" id="PF18701">
    <property type="entry name" value="DUF5641"/>
    <property type="match status" value="1"/>
</dbReference>
<proteinExistence type="predicted"/>